<gene>
    <name evidence="2" type="ORF">EDB92DRAFT_1821660</name>
</gene>
<proteinExistence type="predicted"/>
<dbReference type="AlphaFoldDB" id="A0AAD4Q7V1"/>
<organism evidence="2 3">
    <name type="scientific">Lactarius akahatsu</name>
    <dbReference type="NCBI Taxonomy" id="416441"/>
    <lineage>
        <taxon>Eukaryota</taxon>
        <taxon>Fungi</taxon>
        <taxon>Dikarya</taxon>
        <taxon>Basidiomycota</taxon>
        <taxon>Agaricomycotina</taxon>
        <taxon>Agaricomycetes</taxon>
        <taxon>Russulales</taxon>
        <taxon>Russulaceae</taxon>
        <taxon>Lactarius</taxon>
    </lineage>
</organism>
<dbReference type="EMBL" id="JAKELL010000235">
    <property type="protein sequence ID" value="KAH8978350.1"/>
    <property type="molecule type" value="Genomic_DNA"/>
</dbReference>
<dbReference type="Proteomes" id="UP001201163">
    <property type="component" value="Unassembled WGS sequence"/>
</dbReference>
<reference evidence="2" key="1">
    <citation type="submission" date="2022-01" db="EMBL/GenBank/DDBJ databases">
        <title>Comparative genomics reveals a dynamic genome evolution in the ectomycorrhizal milk-cap (Lactarius) mushrooms.</title>
        <authorList>
            <consortium name="DOE Joint Genome Institute"/>
            <person name="Lebreton A."/>
            <person name="Tang N."/>
            <person name="Kuo A."/>
            <person name="LaButti K."/>
            <person name="Drula E."/>
            <person name="Barry K."/>
            <person name="Clum A."/>
            <person name="Lipzen A."/>
            <person name="Mousain D."/>
            <person name="Ng V."/>
            <person name="Wang R."/>
            <person name="Wang X."/>
            <person name="Dai Y."/>
            <person name="Henrissat B."/>
            <person name="Grigoriev I.V."/>
            <person name="Guerin-Laguette A."/>
            <person name="Yu F."/>
            <person name="Martin F.M."/>
        </authorList>
    </citation>
    <scope>NUCLEOTIDE SEQUENCE</scope>
    <source>
        <strain evidence="2">QP</strain>
    </source>
</reference>
<comment type="caution">
    <text evidence="2">The sequence shown here is derived from an EMBL/GenBank/DDBJ whole genome shotgun (WGS) entry which is preliminary data.</text>
</comment>
<sequence>MSHEYDDDRSIYFSVEKGQRLNPSGRLAHESTAAARRYRKRMRSSPHRVERIANRQNRQRQCWELDIKNSAWRWICPHQALVNPGSMAMDPTLWVGVLTLGFQVGPRDSKKTPVWHECNILHDNRVSMKVTTEASVTVLVIFIKYSSTQKLLDLTWWLACYRSLMHKLSSVTEFHRKKRRVP</sequence>
<accession>A0AAD4Q7V1</accession>
<evidence type="ECO:0000256" key="1">
    <source>
        <dbReference type="SAM" id="MobiDB-lite"/>
    </source>
</evidence>
<keyword evidence="3" id="KW-1185">Reference proteome</keyword>
<evidence type="ECO:0000313" key="2">
    <source>
        <dbReference type="EMBL" id="KAH8978350.1"/>
    </source>
</evidence>
<feature type="region of interest" description="Disordered" evidence="1">
    <location>
        <begin position="24"/>
        <end position="48"/>
    </location>
</feature>
<name>A0AAD4Q7V1_9AGAM</name>
<protein>
    <submittedName>
        <fullName evidence="2">Uncharacterized protein</fullName>
    </submittedName>
</protein>
<evidence type="ECO:0000313" key="3">
    <source>
        <dbReference type="Proteomes" id="UP001201163"/>
    </source>
</evidence>
<feature type="compositionally biased region" description="Basic residues" evidence="1">
    <location>
        <begin position="36"/>
        <end position="46"/>
    </location>
</feature>